<evidence type="ECO:0000313" key="1">
    <source>
        <dbReference type="EMBL" id="APA09302.1"/>
    </source>
</evidence>
<dbReference type="VEuPathDB" id="FungiDB:sscle_05g040720"/>
<reference evidence="2" key="1">
    <citation type="journal article" date="2017" name="Genome Biol. Evol.">
        <title>The complete genome sequence of the phytopathogenic fungus Sclerotinia sclerotiorum reveals insights into the genome architecture of broad host range pathogens.</title>
        <authorList>
            <person name="Derbyshire M."/>
            <person name="Denton-Giles M."/>
            <person name="Hegedus D."/>
            <person name="Seifbarghy S."/>
            <person name="Rollins J."/>
            <person name="van Kan J."/>
            <person name="Seidl M.F."/>
            <person name="Faino L."/>
            <person name="Mbengue M."/>
            <person name="Navaud O."/>
            <person name="Raffaele S."/>
            <person name="Hammond-Kosack K."/>
            <person name="Heard S."/>
            <person name="Oliver R."/>
        </authorList>
    </citation>
    <scope>NUCLEOTIDE SEQUENCE [LARGE SCALE GENOMIC DNA]</scope>
    <source>
        <strain evidence="2">ATCC 18683 / 1980 / Ss-1</strain>
    </source>
</reference>
<accession>A0A1D9Q3A3</accession>
<dbReference type="EMBL" id="CP017818">
    <property type="protein sequence ID" value="APA09302.1"/>
    <property type="molecule type" value="Genomic_DNA"/>
</dbReference>
<name>A0A1D9Q3A3_SCLS1</name>
<proteinExistence type="predicted"/>
<sequence length="155" mass="18044">MIYQVAETKYFHKWESWVSEFDDDKELKLSFMIALTSVRSLQDRVDRSIICNAEETPSFPIHFMERGEAMWKAGSNDAARYRAVLDHLREAKYEFDYMGDVSECLSELLMSKLVLDRSGTRVGDLGPDEVDDDVSFFCAHIRDADLPWDQESIDW</sequence>
<dbReference type="AlphaFoldDB" id="A0A1D9Q3A3"/>
<gene>
    <name evidence="1" type="ORF">sscle_05g040720</name>
</gene>
<protein>
    <submittedName>
        <fullName evidence="1">Uncharacterized protein</fullName>
    </submittedName>
</protein>
<dbReference type="Proteomes" id="UP000177798">
    <property type="component" value="Chromosome 5"/>
</dbReference>
<evidence type="ECO:0000313" key="2">
    <source>
        <dbReference type="Proteomes" id="UP000177798"/>
    </source>
</evidence>
<organism evidence="1 2">
    <name type="scientific">Sclerotinia sclerotiorum (strain ATCC 18683 / 1980 / Ss-1)</name>
    <name type="common">White mold</name>
    <name type="synonym">Whetzelinia sclerotiorum</name>
    <dbReference type="NCBI Taxonomy" id="665079"/>
    <lineage>
        <taxon>Eukaryota</taxon>
        <taxon>Fungi</taxon>
        <taxon>Dikarya</taxon>
        <taxon>Ascomycota</taxon>
        <taxon>Pezizomycotina</taxon>
        <taxon>Leotiomycetes</taxon>
        <taxon>Helotiales</taxon>
        <taxon>Sclerotiniaceae</taxon>
        <taxon>Sclerotinia</taxon>
    </lineage>
</organism>
<dbReference type="OrthoDB" id="3539700at2759"/>